<dbReference type="Pfam" id="PF00226">
    <property type="entry name" value="DnaJ"/>
    <property type="match status" value="1"/>
</dbReference>
<feature type="binding site" evidence="11">
    <location>
        <position position="207"/>
    </location>
    <ligand>
        <name>Zn(2+)</name>
        <dbReference type="ChEBI" id="CHEBI:29105"/>
        <label>1</label>
    </ligand>
</feature>
<dbReference type="InterPro" id="IPR036410">
    <property type="entry name" value="HSP_DnaJ_Cys-rich_dom_sf"/>
</dbReference>
<dbReference type="InterPro" id="IPR001305">
    <property type="entry name" value="HSP_DnaJ_Cys-rich_dom"/>
</dbReference>
<dbReference type="Pfam" id="PF00684">
    <property type="entry name" value="DnaJ_CXXCXGXG"/>
    <property type="match status" value="1"/>
</dbReference>
<dbReference type="NCBIfam" id="NF010869">
    <property type="entry name" value="PRK14276.1"/>
    <property type="match status" value="1"/>
</dbReference>
<feature type="repeat" description="CXXCXGXG motif" evidence="11">
    <location>
        <begin position="207"/>
        <end position="214"/>
    </location>
</feature>
<dbReference type="InterPro" id="IPR036869">
    <property type="entry name" value="J_dom_sf"/>
</dbReference>
<evidence type="ECO:0000313" key="15">
    <source>
        <dbReference type="EMBL" id="KRN78932.1"/>
    </source>
</evidence>
<name>A0A0R2JXJ8_9LACO</name>
<dbReference type="GO" id="GO:0006260">
    <property type="term" value="P:DNA replication"/>
    <property type="evidence" value="ECO:0007669"/>
    <property type="project" value="UniProtKB-KW"/>
</dbReference>
<keyword evidence="4 11" id="KW-0677">Repeat</keyword>
<dbReference type="InterPro" id="IPR001623">
    <property type="entry name" value="DnaJ_domain"/>
</dbReference>
<keyword evidence="16" id="KW-1185">Reference proteome</keyword>
<keyword evidence="3 11" id="KW-0479">Metal-binding</keyword>
<evidence type="ECO:0000256" key="4">
    <source>
        <dbReference type="ARBA" id="ARBA00022737"/>
    </source>
</evidence>
<evidence type="ECO:0000256" key="2">
    <source>
        <dbReference type="ARBA" id="ARBA00022705"/>
    </source>
</evidence>
<evidence type="ECO:0000259" key="14">
    <source>
        <dbReference type="PROSITE" id="PS51188"/>
    </source>
</evidence>
<comment type="function">
    <text evidence="11">Participates actively in the response to hyperosmotic and heat shock by preventing the aggregation of stress-denatured proteins and by disaggregating proteins, also in an autonomous, DnaK-independent fashion. Unfolded proteins bind initially to DnaJ; upon interaction with the DnaJ-bound protein, DnaK hydrolyzes its bound ATP, resulting in the formation of a stable complex. GrpE releases ADP from DnaK; ATP binding to DnaK triggers the release of the substrate protein, thus completing the reaction cycle. Several rounds of ATP-dependent interactions between DnaJ, DnaK and GrpE are required for fully efficient folding. Also involved, together with DnaK and GrpE, in the DNA replication of plasmids through activation of initiation proteins.</text>
</comment>
<dbReference type="PROSITE" id="PS00636">
    <property type="entry name" value="DNAJ_1"/>
    <property type="match status" value="1"/>
</dbReference>
<dbReference type="InterPro" id="IPR018253">
    <property type="entry name" value="DnaJ_domain_CS"/>
</dbReference>
<keyword evidence="8 11" id="KW-0143">Chaperone</keyword>
<organism evidence="15 16">
    <name type="scientific">Fructilactobacillus lindneri DSM 20690 = JCM 11027</name>
    <dbReference type="NCBI Taxonomy" id="1122148"/>
    <lineage>
        <taxon>Bacteria</taxon>
        <taxon>Bacillati</taxon>
        <taxon>Bacillota</taxon>
        <taxon>Bacilli</taxon>
        <taxon>Lactobacillales</taxon>
        <taxon>Lactobacillaceae</taxon>
        <taxon>Fructilactobacillus</taxon>
    </lineage>
</organism>
<keyword evidence="6 11" id="KW-0862">Zinc</keyword>
<dbReference type="AlphaFoldDB" id="A0A0R2JXJ8"/>
<evidence type="ECO:0000256" key="11">
    <source>
        <dbReference type="HAMAP-Rule" id="MF_01152"/>
    </source>
</evidence>
<dbReference type="STRING" id="53444.AYR59_05125"/>
<dbReference type="CDD" id="cd06257">
    <property type="entry name" value="DnaJ"/>
    <property type="match status" value="1"/>
</dbReference>
<gene>
    <name evidence="11" type="primary">dnaJ</name>
    <name evidence="15" type="ORF">IV52_GL000336</name>
</gene>
<dbReference type="SUPFAM" id="SSF57938">
    <property type="entry name" value="DnaJ/Hsp40 cysteine-rich domain"/>
    <property type="match status" value="1"/>
</dbReference>
<dbReference type="NCBIfam" id="TIGR02349">
    <property type="entry name" value="DnaJ_bact"/>
    <property type="match status" value="1"/>
</dbReference>
<feature type="binding site" evidence="11">
    <location>
        <position position="193"/>
    </location>
    <ligand>
        <name>Zn(2+)</name>
        <dbReference type="ChEBI" id="CHEBI:29105"/>
        <label>2</label>
    </ligand>
</feature>
<dbReference type="RefSeq" id="WP_054646126.1">
    <property type="nucleotide sequence ID" value="NZ_FUXS01000001.1"/>
</dbReference>
<comment type="subunit">
    <text evidence="11">Homodimer.</text>
</comment>
<feature type="binding site" evidence="11">
    <location>
        <position position="196"/>
    </location>
    <ligand>
        <name>Zn(2+)</name>
        <dbReference type="ChEBI" id="CHEBI:29105"/>
        <label>2</label>
    </ligand>
</feature>
<evidence type="ECO:0000313" key="16">
    <source>
        <dbReference type="Proteomes" id="UP000051565"/>
    </source>
</evidence>
<sequence length="377" mass="40931">MADKNYYDVLGVSKDASEQDINHAYRHLSKKYHPDISKEPDAETKFKEITEAYEVLSDKQKRANYDQYGSADGPQGFGGGTGSGFGGAGGANYGDFSDIFSDLFGGGRRRQQDPSAPRRGSDLEYQLTLTFEEAIFGKTTKIKYHRQAQCPECHGTGAKPGTHPETCPECHGSGMIAKTINTPMGQMQTQAPCPKCDGTGKIIKEKCPKCGGTGKIEEEHEVEVNIPAGVEEGQQMRLQGQGNAGDNGGPYGDLYVVFRVLPSKEFQRDGSTIYYNKKISFTDATLGNEVDVKTVYGNGKLKIPAGTQTGTVFKLKGKGAPRLHGNSKGDELVKVTIETPKKLNSDQKLALKAFAEASGDSSEQNKGFFEKLKDKLK</sequence>
<dbReference type="SUPFAM" id="SSF46565">
    <property type="entry name" value="Chaperone J-domain"/>
    <property type="match status" value="1"/>
</dbReference>
<dbReference type="PATRIC" id="fig|1122148.6.peg.355"/>
<evidence type="ECO:0000256" key="7">
    <source>
        <dbReference type="ARBA" id="ARBA00023016"/>
    </source>
</evidence>
<evidence type="ECO:0000256" key="10">
    <source>
        <dbReference type="ARBA" id="ARBA00067609"/>
    </source>
</evidence>
<keyword evidence="5 11" id="KW-0863">Zinc-finger</keyword>
<feature type="binding site" evidence="11">
    <location>
        <position position="167"/>
    </location>
    <ligand>
        <name>Zn(2+)</name>
        <dbReference type="ChEBI" id="CHEBI:29105"/>
        <label>2</label>
    </ligand>
</feature>
<keyword evidence="1 11" id="KW-0963">Cytoplasm</keyword>
<dbReference type="Gene3D" id="2.10.230.10">
    <property type="entry name" value="Heat shock protein DnaJ, cysteine-rich domain"/>
    <property type="match status" value="1"/>
</dbReference>
<accession>A0A0R2JXJ8</accession>
<dbReference type="NCBIfam" id="NF008035">
    <property type="entry name" value="PRK10767.1"/>
    <property type="match status" value="1"/>
</dbReference>
<feature type="repeat" description="CXXCXGXG motif" evidence="11">
    <location>
        <begin position="150"/>
        <end position="157"/>
    </location>
</feature>
<evidence type="ECO:0000256" key="8">
    <source>
        <dbReference type="ARBA" id="ARBA00023186"/>
    </source>
</evidence>
<evidence type="ECO:0000259" key="13">
    <source>
        <dbReference type="PROSITE" id="PS50076"/>
    </source>
</evidence>
<dbReference type="CDD" id="cd10747">
    <property type="entry name" value="DnaJ_C"/>
    <property type="match status" value="1"/>
</dbReference>
<evidence type="ECO:0000256" key="3">
    <source>
        <dbReference type="ARBA" id="ARBA00022723"/>
    </source>
</evidence>
<dbReference type="Proteomes" id="UP000051565">
    <property type="component" value="Unassembled WGS sequence"/>
</dbReference>
<feature type="binding site" evidence="11">
    <location>
        <position position="210"/>
    </location>
    <ligand>
        <name>Zn(2+)</name>
        <dbReference type="ChEBI" id="CHEBI:29105"/>
        <label>1</label>
    </ligand>
</feature>
<dbReference type="Pfam" id="PF01556">
    <property type="entry name" value="DnaJ_C"/>
    <property type="match status" value="1"/>
</dbReference>
<feature type="binding site" evidence="11">
    <location>
        <position position="170"/>
    </location>
    <ligand>
        <name>Zn(2+)</name>
        <dbReference type="ChEBI" id="CHEBI:29105"/>
        <label>2</label>
    </ligand>
</feature>
<dbReference type="GO" id="GO:0009408">
    <property type="term" value="P:response to heat"/>
    <property type="evidence" value="ECO:0007669"/>
    <property type="project" value="InterPro"/>
</dbReference>
<dbReference type="InterPro" id="IPR012724">
    <property type="entry name" value="DnaJ"/>
</dbReference>
<protein>
    <recommendedName>
        <fullName evidence="10 11">Chaperone protein DnaJ</fullName>
    </recommendedName>
</protein>
<dbReference type="FunFam" id="1.10.287.110:FF:000031">
    <property type="entry name" value="Molecular chaperone DnaJ"/>
    <property type="match status" value="1"/>
</dbReference>
<dbReference type="OrthoDB" id="9779889at2"/>
<dbReference type="InterPro" id="IPR002939">
    <property type="entry name" value="DnaJ_C"/>
</dbReference>
<dbReference type="PRINTS" id="PR00625">
    <property type="entry name" value="JDOMAIN"/>
</dbReference>
<comment type="subcellular location">
    <subcellularLocation>
        <location evidence="11">Cytoplasm</location>
    </subcellularLocation>
</comment>
<dbReference type="GO" id="GO:0031072">
    <property type="term" value="F:heat shock protein binding"/>
    <property type="evidence" value="ECO:0007669"/>
    <property type="project" value="InterPro"/>
</dbReference>
<comment type="similarity">
    <text evidence="9 11">Belongs to the DnaJ family.</text>
</comment>
<evidence type="ECO:0000256" key="12">
    <source>
        <dbReference type="PROSITE-ProRule" id="PRU00546"/>
    </source>
</evidence>
<feature type="repeat" description="CXXCXGXG motif" evidence="11">
    <location>
        <begin position="167"/>
        <end position="174"/>
    </location>
</feature>
<feature type="domain" description="J" evidence="13">
    <location>
        <begin position="5"/>
        <end position="69"/>
    </location>
</feature>
<feature type="repeat" description="CXXCXGXG motif" evidence="11">
    <location>
        <begin position="193"/>
        <end position="200"/>
    </location>
</feature>
<dbReference type="GeneID" id="61250216"/>
<keyword evidence="7 11" id="KW-0346">Stress response</keyword>
<comment type="domain">
    <text evidence="11">The J domain is necessary and sufficient to stimulate DnaK ATPase activity. Zinc center 1 plays an important role in the autonomous, DnaK-independent chaperone activity of DnaJ. Zinc center 2 is essential for interaction with DnaK and for DnaJ activity.</text>
</comment>
<dbReference type="EMBL" id="JQBT01000032">
    <property type="protein sequence ID" value="KRN78932.1"/>
    <property type="molecule type" value="Genomic_DNA"/>
</dbReference>
<dbReference type="FunFam" id="2.10.230.10:FF:000002">
    <property type="entry name" value="Molecular chaperone DnaJ"/>
    <property type="match status" value="1"/>
</dbReference>
<dbReference type="InterPro" id="IPR008971">
    <property type="entry name" value="HSP40/DnaJ_pept-bd"/>
</dbReference>
<comment type="cofactor">
    <cofactor evidence="11">
        <name>Zn(2+)</name>
        <dbReference type="ChEBI" id="CHEBI:29105"/>
    </cofactor>
    <text evidence="11">Binds 2 Zn(2+) ions per monomer.</text>
</comment>
<keyword evidence="2 11" id="KW-0235">DNA replication</keyword>
<dbReference type="HAMAP" id="MF_01152">
    <property type="entry name" value="DnaJ"/>
    <property type="match status" value="1"/>
</dbReference>
<dbReference type="SMART" id="SM00271">
    <property type="entry name" value="DnaJ"/>
    <property type="match status" value="1"/>
</dbReference>
<dbReference type="Gene3D" id="1.10.287.110">
    <property type="entry name" value="DnaJ domain"/>
    <property type="match status" value="1"/>
</dbReference>
<feature type="domain" description="CR-type" evidence="14">
    <location>
        <begin position="137"/>
        <end position="219"/>
    </location>
</feature>
<dbReference type="PANTHER" id="PTHR43096:SF48">
    <property type="entry name" value="CHAPERONE PROTEIN DNAJ"/>
    <property type="match status" value="1"/>
</dbReference>
<dbReference type="SUPFAM" id="SSF49493">
    <property type="entry name" value="HSP40/DnaJ peptide-binding domain"/>
    <property type="match status" value="2"/>
</dbReference>
<evidence type="ECO:0000256" key="6">
    <source>
        <dbReference type="ARBA" id="ARBA00022833"/>
    </source>
</evidence>
<dbReference type="GO" id="GO:0005524">
    <property type="term" value="F:ATP binding"/>
    <property type="evidence" value="ECO:0007669"/>
    <property type="project" value="InterPro"/>
</dbReference>
<evidence type="ECO:0000256" key="1">
    <source>
        <dbReference type="ARBA" id="ARBA00022490"/>
    </source>
</evidence>
<evidence type="ECO:0000256" key="9">
    <source>
        <dbReference type="ARBA" id="ARBA00061004"/>
    </source>
</evidence>
<dbReference type="CDD" id="cd10719">
    <property type="entry name" value="DnaJ_zf"/>
    <property type="match status" value="1"/>
</dbReference>
<feature type="binding site" evidence="11">
    <location>
        <position position="150"/>
    </location>
    <ligand>
        <name>Zn(2+)</name>
        <dbReference type="ChEBI" id="CHEBI:29105"/>
        <label>1</label>
    </ligand>
</feature>
<feature type="binding site" evidence="11">
    <location>
        <position position="153"/>
    </location>
    <ligand>
        <name>Zn(2+)</name>
        <dbReference type="ChEBI" id="CHEBI:29105"/>
        <label>1</label>
    </ligand>
</feature>
<reference evidence="15 16" key="1">
    <citation type="journal article" date="2015" name="Genome Announc.">
        <title>Expanding the biotechnology potential of lactobacilli through comparative genomics of 213 strains and associated genera.</title>
        <authorList>
            <person name="Sun Z."/>
            <person name="Harris H.M."/>
            <person name="McCann A."/>
            <person name="Guo C."/>
            <person name="Argimon S."/>
            <person name="Zhang W."/>
            <person name="Yang X."/>
            <person name="Jeffery I.B."/>
            <person name="Cooney J.C."/>
            <person name="Kagawa T.F."/>
            <person name="Liu W."/>
            <person name="Song Y."/>
            <person name="Salvetti E."/>
            <person name="Wrobel A."/>
            <person name="Rasinkangas P."/>
            <person name="Parkhill J."/>
            <person name="Rea M.C."/>
            <person name="O'Sullivan O."/>
            <person name="Ritari J."/>
            <person name="Douillard F.P."/>
            <person name="Paul Ross R."/>
            <person name="Yang R."/>
            <person name="Briner A.E."/>
            <person name="Felis G.E."/>
            <person name="de Vos W.M."/>
            <person name="Barrangou R."/>
            <person name="Klaenhammer T.R."/>
            <person name="Caufield P.W."/>
            <person name="Cui Y."/>
            <person name="Zhang H."/>
            <person name="O'Toole P.W."/>
        </authorList>
    </citation>
    <scope>NUCLEOTIDE SEQUENCE [LARGE SCALE GENOMIC DNA]</scope>
    <source>
        <strain evidence="15 16">DSM 20690</strain>
    </source>
</reference>
<dbReference type="Gene3D" id="2.60.260.20">
    <property type="entry name" value="Urease metallochaperone UreE, N-terminal domain"/>
    <property type="match status" value="2"/>
</dbReference>
<dbReference type="PROSITE" id="PS51188">
    <property type="entry name" value="ZF_CR"/>
    <property type="match status" value="1"/>
</dbReference>
<dbReference type="GO" id="GO:0005737">
    <property type="term" value="C:cytoplasm"/>
    <property type="evidence" value="ECO:0007669"/>
    <property type="project" value="UniProtKB-SubCell"/>
</dbReference>
<dbReference type="GO" id="GO:0042026">
    <property type="term" value="P:protein refolding"/>
    <property type="evidence" value="ECO:0007669"/>
    <property type="project" value="TreeGrafter"/>
</dbReference>
<dbReference type="PROSITE" id="PS50076">
    <property type="entry name" value="DNAJ_2"/>
    <property type="match status" value="1"/>
</dbReference>
<comment type="caution">
    <text evidence="15">The sequence shown here is derived from an EMBL/GenBank/DDBJ whole genome shotgun (WGS) entry which is preliminary data.</text>
</comment>
<evidence type="ECO:0000256" key="5">
    <source>
        <dbReference type="ARBA" id="ARBA00022771"/>
    </source>
</evidence>
<dbReference type="PANTHER" id="PTHR43096">
    <property type="entry name" value="DNAJ HOMOLOG 1, MITOCHONDRIAL-RELATED"/>
    <property type="match status" value="1"/>
</dbReference>
<proteinExistence type="inferred from homology"/>
<feature type="zinc finger region" description="CR-type" evidence="12">
    <location>
        <begin position="137"/>
        <end position="219"/>
    </location>
</feature>
<dbReference type="GO" id="GO:0051082">
    <property type="term" value="F:unfolded protein binding"/>
    <property type="evidence" value="ECO:0007669"/>
    <property type="project" value="UniProtKB-UniRule"/>
</dbReference>
<dbReference type="GO" id="GO:0008270">
    <property type="term" value="F:zinc ion binding"/>
    <property type="evidence" value="ECO:0007669"/>
    <property type="project" value="UniProtKB-UniRule"/>
</dbReference>
<dbReference type="FunFam" id="2.60.260.20:FF:000005">
    <property type="entry name" value="Chaperone protein dnaJ 1, mitochondrial"/>
    <property type="match status" value="1"/>
</dbReference>